<name>A0ACC2RYG7_9FUNG</name>
<organism evidence="1 2">
    <name type="scientific">Entomophthora muscae</name>
    <dbReference type="NCBI Taxonomy" id="34485"/>
    <lineage>
        <taxon>Eukaryota</taxon>
        <taxon>Fungi</taxon>
        <taxon>Fungi incertae sedis</taxon>
        <taxon>Zoopagomycota</taxon>
        <taxon>Entomophthoromycotina</taxon>
        <taxon>Entomophthoromycetes</taxon>
        <taxon>Entomophthorales</taxon>
        <taxon>Entomophthoraceae</taxon>
        <taxon>Entomophthora</taxon>
    </lineage>
</organism>
<protein>
    <submittedName>
        <fullName evidence="1">Class II myosin</fullName>
    </submittedName>
</protein>
<accession>A0ACC2RYG7</accession>
<sequence length="1144" mass="127488">MCLLLPRVHTIILRAIKKNQCIIISGESGAGKTEAAKKIMSYIATVSGGNSHAIQQVKDMVLATNPLLESFGCAKTLRNNNSSRHGKYLEIQFNSNGEPTGAHITNYLLEKNRVISQIKNERNFHIFYQFCRGATQEFKDLFGINGPESYYYTSQSGCLDVDGMDDVEEYHGTLEAMQVIGLSDEEQRGIHQALATILWLGNTSFTEGDNGNSYVADPNVTDFISYLLETDSNMLEKTLVSRVMETQRGGRRGSVYDVPLNPDQAASVRDGLAKALYDRLFDWIVERINIALKQRGASDMVVGVLDIYGFEIFDFNSFEQLCINYVNEKLQQIFIELTLKAEQDEYVKERIQWTPIKFFDNKIVCDLIEEKRPPGIFAAMNDACATAHADPQAADASFTQRLGPCSSNPHLEQRGTAFVVRHYAGDVSYEIRGMTEKNRDQLSKDILNLVKSSGSKFIQSIFPDQVDTDSKRRPPTASDRIKSSAGALVSNLMRSQPSYIRCIKPNATKSPRDYDRAMSLHQVKYLGLCENIRVRRAGFASRQTFEKFVERFFLLSKKTSYAGEYTWRGDARSGTETILKDVGILQEEWQLGVTKAFIRHPETLWSLESLRDKYWHNMAARIQRAWRRLLEYRNQCAAKIQRCFRKNKDQLLQLRVRDSSHSLLASRKERRRFSLLSMRRFHGDYLDVNLAPGAALRSAANMPSDELAVFSAKVQVLIPRPLRSSKPSPRIMIVSSKAIYILVTVMEKKLAQIKLERKVAFGSVNKVSVSTLRDDWLVLHVQGDIDLVLSSIFKTEICTHLNTASQGRLTIDIASSIEYAKKSNKTGTIKFIKDETEVKFDTYKNHTVTVGSGQPPDSVSDPPCARIEPVSQPSYSKPKPTPKAAPSSARVLAALPPRPVPPPPPSNPQYKAIYDFTADGGTEGSFKKDDVFEILQKDDNGWWLGLRDGVQSWVPSNYLQEVPQLAPASPPPAREPARVIPEPVRSEPARADPPRPVPKPRPIASNAESAQPAWKAELAARQVILLTSFSHIKASSGPARTHNRNVSAQEDTKAPPSIPSRPTTSYQNNASRPTVPSKPSTLGASRVSQLSSTLNASLNGGPRIPPRPSPDNAPSPAARPQVPSRPASSDKPKAPPRPALPARR</sequence>
<evidence type="ECO:0000313" key="1">
    <source>
        <dbReference type="EMBL" id="KAJ9055115.1"/>
    </source>
</evidence>
<keyword evidence="2" id="KW-1185">Reference proteome</keyword>
<comment type="caution">
    <text evidence="1">The sequence shown here is derived from an EMBL/GenBank/DDBJ whole genome shotgun (WGS) entry which is preliminary data.</text>
</comment>
<dbReference type="EMBL" id="QTSX02006412">
    <property type="protein sequence ID" value="KAJ9055115.1"/>
    <property type="molecule type" value="Genomic_DNA"/>
</dbReference>
<evidence type="ECO:0000313" key="2">
    <source>
        <dbReference type="Proteomes" id="UP001165960"/>
    </source>
</evidence>
<gene>
    <name evidence="1" type="primary">MYO1_1</name>
    <name evidence="1" type="ORF">DSO57_1007601</name>
</gene>
<proteinExistence type="predicted"/>
<dbReference type="Proteomes" id="UP001165960">
    <property type="component" value="Unassembled WGS sequence"/>
</dbReference>
<reference evidence="1" key="1">
    <citation type="submission" date="2022-04" db="EMBL/GenBank/DDBJ databases">
        <title>Genome of the entomopathogenic fungus Entomophthora muscae.</title>
        <authorList>
            <person name="Elya C."/>
            <person name="Lovett B.R."/>
            <person name="Lee E."/>
            <person name="Macias A.M."/>
            <person name="Hajek A.E."/>
            <person name="De Bivort B.L."/>
            <person name="Kasson M.T."/>
            <person name="De Fine Licht H.H."/>
            <person name="Stajich J.E."/>
        </authorList>
    </citation>
    <scope>NUCLEOTIDE SEQUENCE</scope>
    <source>
        <strain evidence="1">Berkeley</strain>
    </source>
</reference>